<dbReference type="OrthoDB" id="3476350at2"/>
<dbReference type="Proteomes" id="UP000268329">
    <property type="component" value="Chromosome"/>
</dbReference>
<dbReference type="InterPro" id="IPR003594">
    <property type="entry name" value="HATPase_dom"/>
</dbReference>
<dbReference type="InterPro" id="IPR036890">
    <property type="entry name" value="HATPase_C_sf"/>
</dbReference>
<proteinExistence type="predicted"/>
<reference evidence="4 5" key="1">
    <citation type="submission" date="2018-10" db="EMBL/GenBank/DDBJ databases">
        <title>The genome of Streptomyces dangxiongensis Z022.</title>
        <authorList>
            <person name="Zhang B."/>
        </authorList>
    </citation>
    <scope>NUCLEOTIDE SEQUENCE [LARGE SCALE GENOMIC DNA]</scope>
    <source>
        <strain evidence="4 5">Z022</strain>
    </source>
</reference>
<organism evidence="4 5">
    <name type="scientific">Streptomyces dangxiongensis</name>
    <dbReference type="NCBI Taxonomy" id="1442032"/>
    <lineage>
        <taxon>Bacteria</taxon>
        <taxon>Bacillati</taxon>
        <taxon>Actinomycetota</taxon>
        <taxon>Actinomycetes</taxon>
        <taxon>Kitasatosporales</taxon>
        <taxon>Streptomycetaceae</taxon>
        <taxon>Streptomyces</taxon>
    </lineage>
</organism>
<accession>A0A3G2JA72</accession>
<dbReference type="RefSeq" id="WP_121785824.1">
    <property type="nucleotide sequence ID" value="NZ_CP033073.1"/>
</dbReference>
<gene>
    <name evidence="4" type="ORF">D9753_04555</name>
</gene>
<name>A0A3G2JA72_9ACTN</name>
<evidence type="ECO:0000313" key="4">
    <source>
        <dbReference type="EMBL" id="AYN38315.1"/>
    </source>
</evidence>
<dbReference type="GO" id="GO:0005524">
    <property type="term" value="F:ATP binding"/>
    <property type="evidence" value="ECO:0007669"/>
    <property type="project" value="UniProtKB-KW"/>
</dbReference>
<keyword evidence="4" id="KW-0547">Nucleotide-binding</keyword>
<dbReference type="GO" id="GO:0004674">
    <property type="term" value="F:protein serine/threonine kinase activity"/>
    <property type="evidence" value="ECO:0007669"/>
    <property type="project" value="UniProtKB-KW"/>
</dbReference>
<dbReference type="EMBL" id="CP033073">
    <property type="protein sequence ID" value="AYN38315.1"/>
    <property type="molecule type" value="Genomic_DNA"/>
</dbReference>
<dbReference type="PANTHER" id="PTHR35526">
    <property type="entry name" value="ANTI-SIGMA-F FACTOR RSBW-RELATED"/>
    <property type="match status" value="1"/>
</dbReference>
<feature type="region of interest" description="Disordered" evidence="2">
    <location>
        <begin position="1"/>
        <end position="24"/>
    </location>
</feature>
<protein>
    <submittedName>
        <fullName evidence="4">ATP-binding protein</fullName>
    </submittedName>
</protein>
<dbReference type="Gene3D" id="3.30.565.10">
    <property type="entry name" value="Histidine kinase-like ATPase, C-terminal domain"/>
    <property type="match status" value="1"/>
</dbReference>
<sequence>MPQPTTRARRTGHPGYSETLPRQPESAATARRLLRTACAVWGLDDLAEDGALIVSELVANAVQHARRESIRVVIDRPDAARVRVGVADLSRARPVECEAGGNEEGGRGLRLVAALAADWGTDERRWGKIVWADLEGRG</sequence>
<feature type="domain" description="Histidine kinase/HSP90-like ATPase" evidence="3">
    <location>
        <begin position="21"/>
        <end position="131"/>
    </location>
</feature>
<evidence type="ECO:0000259" key="3">
    <source>
        <dbReference type="Pfam" id="PF13581"/>
    </source>
</evidence>
<dbReference type="AlphaFoldDB" id="A0A3G2JA72"/>
<dbReference type="SUPFAM" id="SSF55874">
    <property type="entry name" value="ATPase domain of HSP90 chaperone/DNA topoisomerase II/histidine kinase"/>
    <property type="match status" value="1"/>
</dbReference>
<evidence type="ECO:0000313" key="5">
    <source>
        <dbReference type="Proteomes" id="UP000268329"/>
    </source>
</evidence>
<dbReference type="InterPro" id="IPR050267">
    <property type="entry name" value="Anti-sigma-factor_SerPK"/>
</dbReference>
<evidence type="ECO:0000256" key="2">
    <source>
        <dbReference type="SAM" id="MobiDB-lite"/>
    </source>
</evidence>
<dbReference type="Pfam" id="PF13581">
    <property type="entry name" value="HATPase_c_2"/>
    <property type="match status" value="1"/>
</dbReference>
<dbReference type="KEGG" id="sdd:D9753_04555"/>
<dbReference type="CDD" id="cd16936">
    <property type="entry name" value="HATPase_RsbW-like"/>
    <property type="match status" value="1"/>
</dbReference>
<dbReference type="PANTHER" id="PTHR35526:SF3">
    <property type="entry name" value="ANTI-SIGMA-F FACTOR RSBW"/>
    <property type="match status" value="1"/>
</dbReference>
<keyword evidence="1" id="KW-0808">Transferase</keyword>
<keyword evidence="4" id="KW-0067">ATP-binding</keyword>
<keyword evidence="1" id="KW-0418">Kinase</keyword>
<keyword evidence="5" id="KW-1185">Reference proteome</keyword>
<keyword evidence="1" id="KW-0723">Serine/threonine-protein kinase</keyword>
<evidence type="ECO:0000256" key="1">
    <source>
        <dbReference type="ARBA" id="ARBA00022527"/>
    </source>
</evidence>